<dbReference type="HOGENOM" id="CLU_201061_0_0_9"/>
<accession>F2BWM5</accession>
<protein>
    <submittedName>
        <fullName evidence="1">Helicase domain/SNF2 family domain protein</fullName>
    </submittedName>
</protein>
<gene>
    <name evidence="1" type="ORF">HMPREF9083_0592</name>
</gene>
<name>F2BWM5_9FIRM</name>
<dbReference type="eggNOG" id="COG0553">
    <property type="taxonomic scope" value="Bacteria"/>
</dbReference>
<keyword evidence="1" id="KW-0378">Hydrolase</keyword>
<dbReference type="Proteomes" id="UP000003503">
    <property type="component" value="Unassembled WGS sequence"/>
</dbReference>
<comment type="caution">
    <text evidence="1">The sequence shown here is derived from an EMBL/GenBank/DDBJ whole genome shotgun (WGS) entry which is preliminary data.</text>
</comment>
<dbReference type="AlphaFoldDB" id="F2BWM5"/>
<dbReference type="EMBL" id="AFBB01000009">
    <property type="protein sequence ID" value="EGF14892.1"/>
    <property type="molecule type" value="Genomic_DNA"/>
</dbReference>
<keyword evidence="2" id="KW-1185">Reference proteome</keyword>
<organism evidence="1 2">
    <name type="scientific">Dialister micraerophilus DSM 19965</name>
    <dbReference type="NCBI Taxonomy" id="888062"/>
    <lineage>
        <taxon>Bacteria</taxon>
        <taxon>Bacillati</taxon>
        <taxon>Bacillota</taxon>
        <taxon>Negativicutes</taxon>
        <taxon>Veillonellales</taxon>
        <taxon>Veillonellaceae</taxon>
        <taxon>Dialister</taxon>
    </lineage>
</organism>
<dbReference type="STRING" id="888062.HMPREF9083_0592"/>
<evidence type="ECO:0000313" key="2">
    <source>
        <dbReference type="Proteomes" id="UP000003503"/>
    </source>
</evidence>
<keyword evidence="1" id="KW-0067">ATP-binding</keyword>
<evidence type="ECO:0000313" key="1">
    <source>
        <dbReference type="EMBL" id="EGF14892.1"/>
    </source>
</evidence>
<dbReference type="GO" id="GO:0004386">
    <property type="term" value="F:helicase activity"/>
    <property type="evidence" value="ECO:0007669"/>
    <property type="project" value="UniProtKB-KW"/>
</dbReference>
<dbReference type="RefSeq" id="WP_007555894.1">
    <property type="nucleotide sequence ID" value="NZ_GL878519.1"/>
</dbReference>
<proteinExistence type="predicted"/>
<keyword evidence="1" id="KW-0547">Nucleotide-binding</keyword>
<reference evidence="1 2" key="1">
    <citation type="submission" date="2011-02" db="EMBL/GenBank/DDBJ databases">
        <authorList>
            <person name="Muzny D."/>
            <person name="Qin X."/>
            <person name="Deng J."/>
            <person name="Jiang H."/>
            <person name="Liu Y."/>
            <person name="Qu J."/>
            <person name="Song X.-Z."/>
            <person name="Zhang L."/>
            <person name="Thornton R."/>
            <person name="Coyle M."/>
            <person name="Francisco L."/>
            <person name="Jackson L."/>
            <person name="Javaid M."/>
            <person name="Korchina V."/>
            <person name="Kovar C."/>
            <person name="Mata R."/>
            <person name="Mathew T."/>
            <person name="Ngo R."/>
            <person name="Nguyen L."/>
            <person name="Nguyen N."/>
            <person name="Okwuonu G."/>
            <person name="Ongeri F."/>
            <person name="Pham C."/>
            <person name="Simmons D."/>
            <person name="Wilczek-Boney K."/>
            <person name="Hale W."/>
            <person name="Jakkamsetti A."/>
            <person name="Pham P."/>
            <person name="Ruth R."/>
            <person name="San Lucas F."/>
            <person name="Warren J."/>
            <person name="Zhang J."/>
            <person name="Zhao Z."/>
            <person name="Zhou C."/>
            <person name="Zhu D."/>
            <person name="Lee S."/>
            <person name="Bess C."/>
            <person name="Blankenburg K."/>
            <person name="Forbes L."/>
            <person name="Fu Q."/>
            <person name="Gubbala S."/>
            <person name="Hirani K."/>
            <person name="Jayaseelan J.C."/>
            <person name="Lara F."/>
            <person name="Munidasa M."/>
            <person name="Palculict T."/>
            <person name="Patil S."/>
            <person name="Pu L.-L."/>
            <person name="Saada N."/>
            <person name="Tang L."/>
            <person name="Weissenberger G."/>
            <person name="Zhu Y."/>
            <person name="Hemphill L."/>
            <person name="Shang Y."/>
            <person name="Youmans B."/>
            <person name="Ayvaz T."/>
            <person name="Ross M."/>
            <person name="Santibanez J."/>
            <person name="Aqrawi P."/>
            <person name="Gross S."/>
            <person name="Joshi V."/>
            <person name="Fowler G."/>
            <person name="Nazareth L."/>
            <person name="Reid J."/>
            <person name="Worley K."/>
            <person name="Petrosino J."/>
            <person name="Highlander S."/>
            <person name="Gibbs R."/>
        </authorList>
    </citation>
    <scope>NUCLEOTIDE SEQUENCE [LARGE SCALE GENOMIC DNA]</scope>
    <source>
        <strain evidence="1 2">DSM 19965</strain>
    </source>
</reference>
<keyword evidence="1" id="KW-0347">Helicase</keyword>
<sequence>MEVIDNINKFLKDDLKEEIKKGSKLSIAAASFSIYAFDKLKNELKNIDELRFIFTSPVFIKDKNKKKNENLKY</sequence>